<dbReference type="Gene3D" id="2.40.170.20">
    <property type="entry name" value="TonB-dependent receptor, beta-barrel domain"/>
    <property type="match status" value="1"/>
</dbReference>
<dbReference type="Gene3D" id="3.55.50.30">
    <property type="match status" value="1"/>
</dbReference>
<dbReference type="InterPro" id="IPR012910">
    <property type="entry name" value="Plug_dom"/>
</dbReference>
<dbReference type="GO" id="GO:0009279">
    <property type="term" value="C:cell outer membrane"/>
    <property type="evidence" value="ECO:0007669"/>
    <property type="project" value="UniProtKB-SubCell"/>
</dbReference>
<dbReference type="SUPFAM" id="SSF56935">
    <property type="entry name" value="Porins"/>
    <property type="match status" value="1"/>
</dbReference>
<sequence>MNSYKTFLAGGVAAAVVCASLEAHAQVRRFDVPAQSAVTAVPAFARQAQLQIIAPARDLNGVRTRAVIGEMDTRAALRQLLEGTPLSIASDNGSMLTLRSTRPVAAGVGAVSGRILDPASGEYLRNADVMVRGADGAWRAAGNEDGSGYRASGVAAGPVEILVRYAGYQDARVMVELAGGQSIERDIEMRTATTGAVEELTVVAARDGDARAIMSQRQSMNITNSLSSEAFGNVSEGNVGEFIKNMPGVDSDALDGTVRYVRVRGLPSDYASVTVNGVALASADAGAAVSNARGFSFEQISLSSIDAIEISKTISADVDANAPAGTINLRTKRAFDRRGRSIIAQISGLTQNDLWDDYRGGPGDKGDGRQPRILPSAQIEYSDVFFDRRLGVVVSLSESNAYIQREMMTAGWNEVPTAASPAPVTLTSMRARQINQTVERRASSLSLDFRASDALTLSLTALYNEADTWSGQRSWLFTTGDRARAVTGDPLADFTTTHPNARIDTEFLAVAKRGDSLTLNPRFELQGDSYRLDGWASYSESTSRYDPMGYRGSVYSAGSLQAAGSYSAKRNALDRFDWTVTQLTGADWADPASYARPTIYLNDGRYARSELSGAALNFTWDTTIVDMPVTFKSGAKLGRNVYDFRNEREGQKYNYVGPVAASAFWADHQSPLELNFDENDFFLRTRSGAASVFTPNLHSLGELYRTNPQYFAASLSAADYYTAFIANRRHFEEDMNAAYAMATSTPIDKLTVRAGLRWEQTKTRAEEPDARTYAEVLAAGYAATAATGRANTIEGLKYQYESRPRVDRKGSYDYFFPSASVKYAFDEDTDLQLGYSRTIRRPGIDNLAGVWSVNEVMGIVSAPNPNLSPELSDNFSARLVRYFDPVGLIAVNLFQNRIKGLFQSVDLTPEEFGYGGGDYDGYIFRTTRSAPENTVTVRGVELEFNRALDILPDGWGMLRLNGSFTHNDADALVEGLAKNLVTASLLYRHGRLSLNLNTVWSDEKPDNANGMVIQARSETNLSANYELRDGWEVFFFAKNLFDRPFVRTVDTNGLSPDLGDNYQKYGVTTSLGFRARF</sequence>
<feature type="domain" description="Secretin/TonB short N-terminal" evidence="9">
    <location>
        <begin position="50"/>
        <end position="101"/>
    </location>
</feature>
<comment type="similarity">
    <text evidence="7">Belongs to the TonB-dependent receptor family.</text>
</comment>
<evidence type="ECO:0000256" key="4">
    <source>
        <dbReference type="ARBA" id="ARBA00023004"/>
    </source>
</evidence>
<dbReference type="SMART" id="SM00965">
    <property type="entry name" value="STN"/>
    <property type="match status" value="1"/>
</dbReference>
<dbReference type="EMBL" id="CP158375">
    <property type="protein sequence ID" value="XDO98387.1"/>
    <property type="molecule type" value="Genomic_DNA"/>
</dbReference>
<dbReference type="InterPro" id="IPR037066">
    <property type="entry name" value="Plug_dom_sf"/>
</dbReference>
<dbReference type="AlphaFoldDB" id="A0AB39KWM8"/>
<feature type="signal peptide" evidence="8">
    <location>
        <begin position="1"/>
        <end position="25"/>
    </location>
</feature>
<gene>
    <name evidence="10" type="ORF">ABOZ73_08230</name>
</gene>
<dbReference type="NCBIfam" id="TIGR01782">
    <property type="entry name" value="TonB-Xanth-Caul"/>
    <property type="match status" value="1"/>
</dbReference>
<evidence type="ECO:0000256" key="6">
    <source>
        <dbReference type="ARBA" id="ARBA00023237"/>
    </source>
</evidence>
<dbReference type="InterPro" id="IPR036942">
    <property type="entry name" value="Beta-barrel_TonB_sf"/>
</dbReference>
<dbReference type="InterPro" id="IPR008969">
    <property type="entry name" value="CarboxyPept-like_regulatory"/>
</dbReference>
<dbReference type="PANTHER" id="PTHR40980:SF4">
    <property type="entry name" value="TONB-DEPENDENT RECEPTOR-LIKE BETA-BARREL DOMAIN-CONTAINING PROTEIN"/>
    <property type="match status" value="1"/>
</dbReference>
<dbReference type="Pfam" id="PF07715">
    <property type="entry name" value="Plug"/>
    <property type="match status" value="1"/>
</dbReference>
<organism evidence="10">
    <name type="scientific">Caulobacter sp. 73W</name>
    <dbReference type="NCBI Taxonomy" id="3161137"/>
    <lineage>
        <taxon>Bacteria</taxon>
        <taxon>Pseudomonadati</taxon>
        <taxon>Pseudomonadota</taxon>
        <taxon>Alphaproteobacteria</taxon>
        <taxon>Caulobacterales</taxon>
        <taxon>Caulobacteraceae</taxon>
        <taxon>Caulobacter</taxon>
    </lineage>
</organism>
<dbReference type="InterPro" id="IPR000531">
    <property type="entry name" value="Beta-barrel_TonB"/>
</dbReference>
<dbReference type="Gene3D" id="2.170.130.10">
    <property type="entry name" value="TonB-dependent receptor, plug domain"/>
    <property type="match status" value="1"/>
</dbReference>
<dbReference type="GO" id="GO:0006826">
    <property type="term" value="P:iron ion transport"/>
    <property type="evidence" value="ECO:0007669"/>
    <property type="project" value="UniProtKB-KW"/>
</dbReference>
<evidence type="ECO:0000259" key="9">
    <source>
        <dbReference type="SMART" id="SM00965"/>
    </source>
</evidence>
<keyword evidence="4" id="KW-0408">Iron</keyword>
<evidence type="ECO:0000256" key="7">
    <source>
        <dbReference type="RuleBase" id="RU003357"/>
    </source>
</evidence>
<evidence type="ECO:0000256" key="2">
    <source>
        <dbReference type="ARBA" id="ARBA00022448"/>
    </source>
</evidence>
<evidence type="ECO:0000256" key="8">
    <source>
        <dbReference type="SAM" id="SignalP"/>
    </source>
</evidence>
<name>A0AB39KWM8_9CAUL</name>
<keyword evidence="10" id="KW-0675">Receptor</keyword>
<keyword evidence="6" id="KW-0998">Cell outer membrane</keyword>
<dbReference type="PANTHER" id="PTHR40980">
    <property type="entry name" value="PLUG DOMAIN-CONTAINING PROTEIN"/>
    <property type="match status" value="1"/>
</dbReference>
<keyword evidence="5 7" id="KW-0472">Membrane</keyword>
<dbReference type="InterPro" id="IPR010104">
    <property type="entry name" value="TonB_rcpt_bac"/>
</dbReference>
<reference evidence="10" key="1">
    <citation type="submission" date="2024-06" db="EMBL/GenBank/DDBJ databases">
        <title>Caulobacter inopinatus, sp. nov.</title>
        <authorList>
            <person name="Donachie S.P."/>
        </authorList>
    </citation>
    <scope>NUCLEOTIDE SEQUENCE</scope>
    <source>
        <strain evidence="10">73W</strain>
    </source>
</reference>
<accession>A0AB39KWM8</accession>
<proteinExistence type="inferred from homology"/>
<keyword evidence="3" id="KW-0406">Ion transport</keyword>
<evidence type="ECO:0000256" key="1">
    <source>
        <dbReference type="ARBA" id="ARBA00004442"/>
    </source>
</evidence>
<dbReference type="RefSeq" id="WP_369062254.1">
    <property type="nucleotide sequence ID" value="NZ_CP158375.1"/>
</dbReference>
<dbReference type="InterPro" id="IPR011662">
    <property type="entry name" value="Secretin/TonB_short_N"/>
</dbReference>
<feature type="chain" id="PRO_5044215906" evidence="8">
    <location>
        <begin position="26"/>
        <end position="1077"/>
    </location>
</feature>
<evidence type="ECO:0000256" key="5">
    <source>
        <dbReference type="ARBA" id="ARBA00023136"/>
    </source>
</evidence>
<evidence type="ECO:0000256" key="3">
    <source>
        <dbReference type="ARBA" id="ARBA00022496"/>
    </source>
</evidence>
<comment type="subcellular location">
    <subcellularLocation>
        <location evidence="1 7">Cell outer membrane</location>
    </subcellularLocation>
</comment>
<keyword evidence="8" id="KW-0732">Signal</keyword>
<dbReference type="Pfam" id="PF00593">
    <property type="entry name" value="TonB_dep_Rec_b-barrel"/>
    <property type="match status" value="1"/>
</dbReference>
<dbReference type="SUPFAM" id="SSF49464">
    <property type="entry name" value="Carboxypeptidase regulatory domain-like"/>
    <property type="match status" value="1"/>
</dbReference>
<dbReference type="Gene3D" id="2.60.40.1120">
    <property type="entry name" value="Carboxypeptidase-like, regulatory domain"/>
    <property type="match status" value="1"/>
</dbReference>
<keyword evidence="2" id="KW-0813">Transport</keyword>
<protein>
    <submittedName>
        <fullName evidence="10">TonB-dependent receptor</fullName>
    </submittedName>
</protein>
<evidence type="ECO:0000313" key="10">
    <source>
        <dbReference type="EMBL" id="XDO98387.1"/>
    </source>
</evidence>
<keyword evidence="7" id="KW-0798">TonB box</keyword>
<keyword evidence="3" id="KW-0410">Iron transport</keyword>